<accession>T1AM15</accession>
<feature type="non-terminal residue" evidence="1">
    <location>
        <position position="187"/>
    </location>
</feature>
<proteinExistence type="predicted"/>
<sequence length="187" mass="20785">MIEVPQALPLPGQLKFSPDLLPPPSRKTTNPRKAVREANAAALIQPSRSAFVNAMQIWPYTPGALYQVYTSPERVTDIALQKGEHLISVSAGDTVRWVIGDTTSGRGADQREHILVKPIEAGLHTNLVINTTRRTYHLELVSTPKTWMASVSWRYPLEQLIALRATNESARRAEPVAMRVDLSRLSI</sequence>
<reference evidence="1" key="2">
    <citation type="journal article" date="2014" name="ISME J.">
        <title>Microbial stratification in low pH oxic and suboxic macroscopic growths along an acid mine drainage.</title>
        <authorList>
            <person name="Mendez-Garcia C."/>
            <person name="Mesa V."/>
            <person name="Sprenger R.R."/>
            <person name="Richter M."/>
            <person name="Diez M.S."/>
            <person name="Solano J."/>
            <person name="Bargiela R."/>
            <person name="Golyshina O.V."/>
            <person name="Manteca A."/>
            <person name="Ramos J.L."/>
            <person name="Gallego J.R."/>
            <person name="Llorente I."/>
            <person name="Martins Dos Santos V.A."/>
            <person name="Jensen O.N."/>
            <person name="Pelaez A.I."/>
            <person name="Sanchez J."/>
            <person name="Ferrer M."/>
        </authorList>
    </citation>
    <scope>NUCLEOTIDE SEQUENCE</scope>
</reference>
<name>T1AM15_9ZZZZ</name>
<comment type="caution">
    <text evidence="1">The sequence shown here is derived from an EMBL/GenBank/DDBJ whole genome shotgun (WGS) entry which is preliminary data.</text>
</comment>
<dbReference type="Pfam" id="PF03524">
    <property type="entry name" value="CagX"/>
    <property type="match status" value="1"/>
</dbReference>
<protein>
    <submittedName>
        <fullName evidence="1">P-type conjugative transfer protein TrbG</fullName>
    </submittedName>
</protein>
<evidence type="ECO:0000313" key="1">
    <source>
        <dbReference type="EMBL" id="EQD58422.1"/>
    </source>
</evidence>
<dbReference type="InterPro" id="IPR010258">
    <property type="entry name" value="Conjugal_tfr_TrbG/VirB9/CagX"/>
</dbReference>
<dbReference type="AlphaFoldDB" id="T1AM15"/>
<organism evidence="1">
    <name type="scientific">mine drainage metagenome</name>
    <dbReference type="NCBI Taxonomy" id="410659"/>
    <lineage>
        <taxon>unclassified sequences</taxon>
        <taxon>metagenomes</taxon>
        <taxon>ecological metagenomes</taxon>
    </lineage>
</organism>
<dbReference type="EMBL" id="AUZY01005599">
    <property type="protein sequence ID" value="EQD58422.1"/>
    <property type="molecule type" value="Genomic_DNA"/>
</dbReference>
<gene>
    <name evidence="1" type="ORF">B1B_08557</name>
</gene>
<reference evidence="1" key="1">
    <citation type="submission" date="2013-08" db="EMBL/GenBank/DDBJ databases">
        <authorList>
            <person name="Mendez C."/>
            <person name="Richter M."/>
            <person name="Ferrer M."/>
            <person name="Sanchez J."/>
        </authorList>
    </citation>
    <scope>NUCLEOTIDE SEQUENCE</scope>
</reference>